<dbReference type="InterPro" id="IPR000943">
    <property type="entry name" value="RNA_pol_sigma70"/>
</dbReference>
<dbReference type="EMBL" id="CP018025">
    <property type="protein sequence ID" value="APD92225.1"/>
    <property type="molecule type" value="Genomic_DNA"/>
</dbReference>
<evidence type="ECO:0000256" key="4">
    <source>
        <dbReference type="ARBA" id="ARBA00023163"/>
    </source>
</evidence>
<evidence type="ECO:0000313" key="7">
    <source>
        <dbReference type="Proteomes" id="UP000182101"/>
    </source>
</evidence>
<protein>
    <recommendedName>
        <fullName evidence="5">RNA polymerase sigma-70 domain-containing protein</fullName>
    </recommendedName>
</protein>
<geneLocation type="plasmid" evidence="7">
    <name>pamcp48-600</name>
</geneLocation>
<dbReference type="CDD" id="cd06171">
    <property type="entry name" value="Sigma70_r4"/>
    <property type="match status" value="1"/>
</dbReference>
<dbReference type="Pfam" id="PF04542">
    <property type="entry name" value="Sigma70_r2"/>
    <property type="match status" value="1"/>
</dbReference>
<keyword evidence="2" id="KW-0731">Sigma factor</keyword>
<dbReference type="GO" id="GO:0006352">
    <property type="term" value="P:DNA-templated transcription initiation"/>
    <property type="evidence" value="ECO:0007669"/>
    <property type="project" value="InterPro"/>
</dbReference>
<dbReference type="InterPro" id="IPR050239">
    <property type="entry name" value="Sigma-70_RNA_pol_init_factors"/>
</dbReference>
<dbReference type="InterPro" id="IPR014284">
    <property type="entry name" value="RNA_pol_sigma-70_dom"/>
</dbReference>
<dbReference type="InterPro" id="IPR013324">
    <property type="entry name" value="RNA_pol_sigma_r3/r4-like"/>
</dbReference>
<keyword evidence="6" id="KW-0614">Plasmid</keyword>
<evidence type="ECO:0000259" key="5">
    <source>
        <dbReference type="PROSITE" id="PS00715"/>
    </source>
</evidence>
<organism evidence="6 7">
    <name type="scientific">Alteromonas mediterranea</name>
    <dbReference type="NCBI Taxonomy" id="314275"/>
    <lineage>
        <taxon>Bacteria</taxon>
        <taxon>Pseudomonadati</taxon>
        <taxon>Pseudomonadota</taxon>
        <taxon>Gammaproteobacteria</taxon>
        <taxon>Alteromonadales</taxon>
        <taxon>Alteromonadaceae</taxon>
        <taxon>Alteromonas/Salinimonas group</taxon>
        <taxon>Alteromonas</taxon>
    </lineage>
</organism>
<dbReference type="GO" id="GO:0016987">
    <property type="term" value="F:sigma factor activity"/>
    <property type="evidence" value="ECO:0007669"/>
    <property type="project" value="UniProtKB-KW"/>
</dbReference>
<sequence>MEETHALTTESIYSKVDNKSYETSLEFYLDKALNDDTLSGDEEVALAKSIEKGDVSAFQKLVSYNTRLVVKIARAHNFDSRIELRDLISEGNFGLFHAAKTFDYRQGTRFSTYATWWIQNKIKRWIKNNLRTVRWPVHINERYAAYRRLMNKLDDGAMPSDEAIMAELKLTQKQFKEIVSLHNGEVSISSTSQDNEGSCLLDVLEDTDSVSSESALQTLKVDNILASTIQDVLSPREREVLKMRFDEERSLQDIAARLPKRVSPERVRQVIKRSLEKIHDRLSEDGVTLLDMLNDEQATPRLTA</sequence>
<accession>A0AAC9JGP2</accession>
<dbReference type="SUPFAM" id="SSF88946">
    <property type="entry name" value="Sigma2 domain of RNA polymerase sigma factors"/>
    <property type="match status" value="1"/>
</dbReference>
<evidence type="ECO:0000313" key="6">
    <source>
        <dbReference type="EMBL" id="APD92225.1"/>
    </source>
</evidence>
<dbReference type="Pfam" id="PF04545">
    <property type="entry name" value="Sigma70_r4"/>
    <property type="match status" value="1"/>
</dbReference>
<feature type="domain" description="RNA polymerase sigma-70" evidence="5">
    <location>
        <begin position="86"/>
        <end position="99"/>
    </location>
</feature>
<keyword evidence="1" id="KW-0805">Transcription regulation</keyword>
<dbReference type="Gene3D" id="1.10.10.10">
    <property type="entry name" value="Winged helix-like DNA-binding domain superfamily/Winged helix DNA-binding domain"/>
    <property type="match status" value="2"/>
</dbReference>
<dbReference type="PANTHER" id="PTHR30603">
    <property type="entry name" value="RNA POLYMERASE SIGMA FACTOR RPO"/>
    <property type="match status" value="1"/>
</dbReference>
<dbReference type="GO" id="GO:0003677">
    <property type="term" value="F:DNA binding"/>
    <property type="evidence" value="ECO:0007669"/>
    <property type="project" value="UniProtKB-KW"/>
</dbReference>
<dbReference type="RefSeq" id="WP_071960838.1">
    <property type="nucleotide sequence ID" value="NZ_CP018025.1"/>
</dbReference>
<dbReference type="InterPro" id="IPR036388">
    <property type="entry name" value="WH-like_DNA-bd_sf"/>
</dbReference>
<dbReference type="InterPro" id="IPR013325">
    <property type="entry name" value="RNA_pol_sigma_r2"/>
</dbReference>
<evidence type="ECO:0000256" key="1">
    <source>
        <dbReference type="ARBA" id="ARBA00023015"/>
    </source>
</evidence>
<dbReference type="Gene3D" id="1.10.601.10">
    <property type="entry name" value="RNA Polymerase Primary Sigma Factor"/>
    <property type="match status" value="1"/>
</dbReference>
<evidence type="ECO:0000256" key="2">
    <source>
        <dbReference type="ARBA" id="ARBA00023082"/>
    </source>
</evidence>
<keyword evidence="3" id="KW-0238">DNA-binding</keyword>
<gene>
    <name evidence="6" type="ORF">BM524_20125</name>
</gene>
<dbReference type="PROSITE" id="PS00715">
    <property type="entry name" value="SIGMA70_1"/>
    <property type="match status" value="1"/>
</dbReference>
<dbReference type="AlphaFoldDB" id="A0AAC9JGP2"/>
<dbReference type="InterPro" id="IPR007627">
    <property type="entry name" value="RNA_pol_sigma70_r2"/>
</dbReference>
<proteinExistence type="predicted"/>
<dbReference type="NCBIfam" id="TIGR02937">
    <property type="entry name" value="sigma70-ECF"/>
    <property type="match status" value="1"/>
</dbReference>
<name>A0AAC9JGP2_9ALTE</name>
<dbReference type="Proteomes" id="UP000182101">
    <property type="component" value="Plasmid pAMCP48-600"/>
</dbReference>
<dbReference type="SUPFAM" id="SSF88659">
    <property type="entry name" value="Sigma3 and sigma4 domains of RNA polymerase sigma factors"/>
    <property type="match status" value="2"/>
</dbReference>
<evidence type="ECO:0000256" key="3">
    <source>
        <dbReference type="ARBA" id="ARBA00023125"/>
    </source>
</evidence>
<dbReference type="PANTHER" id="PTHR30603:SF47">
    <property type="entry name" value="RNA POLYMERASE SIGMA FACTOR SIGD, CHLOROPLASTIC"/>
    <property type="match status" value="1"/>
</dbReference>
<dbReference type="PRINTS" id="PR00046">
    <property type="entry name" value="SIGMA70FCT"/>
</dbReference>
<dbReference type="InterPro" id="IPR007630">
    <property type="entry name" value="RNA_pol_sigma70_r4"/>
</dbReference>
<keyword evidence="4" id="KW-0804">Transcription</keyword>
<reference evidence="6 7" key="1">
    <citation type="submission" date="2016-11" db="EMBL/GenBank/DDBJ databases">
        <title>Networking in microbes: conjugative elements and plasmids in the genus Alteromonas.</title>
        <authorList>
            <person name="Lopez-Perez M."/>
            <person name="Ramon-Marco N."/>
            <person name="Rodriguez-Valera F."/>
        </authorList>
    </citation>
    <scope>NUCLEOTIDE SEQUENCE [LARGE SCALE GENOMIC DNA]</scope>
    <source>
        <strain evidence="6 7">CP48</strain>
        <plasmid evidence="7">pamcp48-600</plasmid>
    </source>
</reference>